<evidence type="ECO:0000313" key="7">
    <source>
        <dbReference type="Proteomes" id="UP001060919"/>
    </source>
</evidence>
<dbReference type="Proteomes" id="UP001060919">
    <property type="component" value="Chromosome"/>
</dbReference>
<dbReference type="RefSeq" id="WP_264793373.1">
    <property type="nucleotide sequence ID" value="NZ_AP026867.1"/>
</dbReference>
<dbReference type="GO" id="GO:0015833">
    <property type="term" value="P:peptide transport"/>
    <property type="evidence" value="ECO:0007669"/>
    <property type="project" value="TreeGrafter"/>
</dbReference>
<dbReference type="InterPro" id="IPR000914">
    <property type="entry name" value="SBP_5_dom"/>
</dbReference>
<dbReference type="GO" id="GO:0043190">
    <property type="term" value="C:ATP-binding cassette (ABC) transporter complex"/>
    <property type="evidence" value="ECO:0007669"/>
    <property type="project" value="InterPro"/>
</dbReference>
<dbReference type="Pfam" id="PF00496">
    <property type="entry name" value="SBP_bac_5"/>
    <property type="match status" value="1"/>
</dbReference>
<gene>
    <name evidence="6" type="ORF">AsAng_0029960</name>
</gene>
<feature type="domain" description="Solute-binding protein family 5" evidence="5">
    <location>
        <begin position="96"/>
        <end position="511"/>
    </location>
</feature>
<accession>A0A915YFV3</accession>
<feature type="signal peptide" evidence="4">
    <location>
        <begin position="1"/>
        <end position="27"/>
    </location>
</feature>
<dbReference type="PIRSF" id="PIRSF002741">
    <property type="entry name" value="MppA"/>
    <property type="match status" value="1"/>
</dbReference>
<comment type="similarity">
    <text evidence="1">Belongs to the bacterial solute-binding protein 5 family.</text>
</comment>
<evidence type="ECO:0000256" key="1">
    <source>
        <dbReference type="ARBA" id="ARBA00005695"/>
    </source>
</evidence>
<name>A0A915YFV3_9BACT</name>
<protein>
    <submittedName>
        <fullName evidence="6">ABC transporter substrate-binding protein</fullName>
    </submittedName>
</protein>
<evidence type="ECO:0000313" key="6">
    <source>
        <dbReference type="EMBL" id="BDS12277.1"/>
    </source>
</evidence>
<dbReference type="InterPro" id="IPR039424">
    <property type="entry name" value="SBP_5"/>
</dbReference>
<keyword evidence="2" id="KW-0813">Transport</keyword>
<dbReference type="KEGG" id="aup:AsAng_0029960"/>
<sequence>MISKKSIHTNWSLLFVACLIFTCYSCGTDSKKNDTGQEGTSNSQNIPDDFTVRIQIGGNTDGLNVALSNSAISSEILNSNVHAALLEMNPKDFSLRPYLATGRPIIKELDDNKMSISFEIREEAVWDNGTPITAEDYAFTIKAIKNPKTNATAQRSYLEFVEEVKIDPNNPKKFTVISNTRYLLTEEVSSSVAVLPAYFYDAQGLMSDFTISELNDPANLDRLNKDPRILDFANDFNTNYSHTPKNIVGAGPYQVTEIATHQHVKLERKKEWWGDKVDVDYIAAYPQKLYFKILDDDNTAILALKEQEIDVMTYIPEEKFLDLQKNERATKNFNLYTPDNFAYRYIGFNMNQAKLSDVRVRKAIAHLIDKKHIVEDLCSNLATPINGPVSPLKKHNNKNLPEIAFNIEKAKQLLAEAGWKDMDGDNILDKNIQGQQESLKIKFLYPQGKQFYKDIAQVLKDEAARVGIEIDMIASEWSVMQEDLKKRNFDLTCLGWGQGPTLDDFKQIWHTESDTYDGNNYVGFGNQESDKLIETIRVTMDEAKRQEMYFRFQEIVADQQPYVFLVAPKLCIAINKRFKNAEASSLRPGYSARLFQLNSPK</sequence>
<dbReference type="PROSITE" id="PS51257">
    <property type="entry name" value="PROKAR_LIPOPROTEIN"/>
    <property type="match status" value="1"/>
</dbReference>
<dbReference type="PANTHER" id="PTHR30290">
    <property type="entry name" value="PERIPLASMIC BINDING COMPONENT OF ABC TRANSPORTER"/>
    <property type="match status" value="1"/>
</dbReference>
<feature type="chain" id="PRO_5037157087" evidence="4">
    <location>
        <begin position="28"/>
        <end position="601"/>
    </location>
</feature>
<dbReference type="EMBL" id="AP026867">
    <property type="protein sequence ID" value="BDS12277.1"/>
    <property type="molecule type" value="Genomic_DNA"/>
</dbReference>
<organism evidence="6 7">
    <name type="scientific">Aureispira anguillae</name>
    <dbReference type="NCBI Taxonomy" id="2864201"/>
    <lineage>
        <taxon>Bacteria</taxon>
        <taxon>Pseudomonadati</taxon>
        <taxon>Bacteroidota</taxon>
        <taxon>Saprospiria</taxon>
        <taxon>Saprospirales</taxon>
        <taxon>Saprospiraceae</taxon>
        <taxon>Aureispira</taxon>
    </lineage>
</organism>
<dbReference type="Gene3D" id="3.10.105.10">
    <property type="entry name" value="Dipeptide-binding Protein, Domain 3"/>
    <property type="match status" value="1"/>
</dbReference>
<evidence type="ECO:0000256" key="3">
    <source>
        <dbReference type="ARBA" id="ARBA00022729"/>
    </source>
</evidence>
<evidence type="ECO:0000256" key="2">
    <source>
        <dbReference type="ARBA" id="ARBA00022448"/>
    </source>
</evidence>
<dbReference type="PANTHER" id="PTHR30290:SF9">
    <property type="entry name" value="OLIGOPEPTIDE-BINDING PROTEIN APPA"/>
    <property type="match status" value="1"/>
</dbReference>
<proteinExistence type="inferred from homology"/>
<dbReference type="AlphaFoldDB" id="A0A915YFV3"/>
<reference evidence="6" key="1">
    <citation type="submission" date="2022-09" db="EMBL/GenBank/DDBJ databases">
        <title>Aureispira anguillicida sp. nov., isolated from Leptocephalus of Japanese eel Anguilla japonica.</title>
        <authorList>
            <person name="Yuasa K."/>
            <person name="Mekata T."/>
            <person name="Ikunari K."/>
        </authorList>
    </citation>
    <scope>NUCLEOTIDE SEQUENCE</scope>
    <source>
        <strain evidence="6">EL160426</strain>
    </source>
</reference>
<keyword evidence="7" id="KW-1185">Reference proteome</keyword>
<dbReference type="Gene3D" id="3.40.190.10">
    <property type="entry name" value="Periplasmic binding protein-like II"/>
    <property type="match status" value="1"/>
</dbReference>
<dbReference type="GO" id="GO:1904680">
    <property type="term" value="F:peptide transmembrane transporter activity"/>
    <property type="evidence" value="ECO:0007669"/>
    <property type="project" value="TreeGrafter"/>
</dbReference>
<dbReference type="GO" id="GO:0030288">
    <property type="term" value="C:outer membrane-bounded periplasmic space"/>
    <property type="evidence" value="ECO:0007669"/>
    <property type="project" value="UniProtKB-ARBA"/>
</dbReference>
<evidence type="ECO:0000259" key="5">
    <source>
        <dbReference type="Pfam" id="PF00496"/>
    </source>
</evidence>
<evidence type="ECO:0000256" key="4">
    <source>
        <dbReference type="SAM" id="SignalP"/>
    </source>
</evidence>
<keyword evidence="3 4" id="KW-0732">Signal</keyword>
<dbReference type="SUPFAM" id="SSF53850">
    <property type="entry name" value="Periplasmic binding protein-like II"/>
    <property type="match status" value="1"/>
</dbReference>
<dbReference type="InterPro" id="IPR030678">
    <property type="entry name" value="Peptide/Ni-bd"/>
</dbReference>